<dbReference type="GO" id="GO:0003676">
    <property type="term" value="F:nucleic acid binding"/>
    <property type="evidence" value="ECO:0007669"/>
    <property type="project" value="InterPro"/>
</dbReference>
<reference evidence="3 4" key="1">
    <citation type="submission" date="2016-10" db="EMBL/GenBank/DDBJ databases">
        <authorList>
            <person name="de Groot N.N."/>
        </authorList>
    </citation>
    <scope>NUCLEOTIDE SEQUENCE [LARGE SCALE GENOMIC DNA]</scope>
    <source>
        <strain evidence="3 4">CGMCC 1.9113</strain>
    </source>
</reference>
<keyword evidence="4" id="KW-1185">Reference proteome</keyword>
<feature type="region of interest" description="Disordered" evidence="1">
    <location>
        <begin position="55"/>
        <end position="90"/>
    </location>
</feature>
<dbReference type="GO" id="GO:0004519">
    <property type="term" value="F:endonuclease activity"/>
    <property type="evidence" value="ECO:0007669"/>
    <property type="project" value="InterPro"/>
</dbReference>
<proteinExistence type="predicted"/>
<dbReference type="InterPro" id="IPR002711">
    <property type="entry name" value="HNH"/>
</dbReference>
<evidence type="ECO:0000313" key="3">
    <source>
        <dbReference type="EMBL" id="SFP98713.1"/>
    </source>
</evidence>
<accession>A0A1I5UTZ6</accession>
<dbReference type="GO" id="GO:0008270">
    <property type="term" value="F:zinc ion binding"/>
    <property type="evidence" value="ECO:0007669"/>
    <property type="project" value="InterPro"/>
</dbReference>
<evidence type="ECO:0000313" key="4">
    <source>
        <dbReference type="Proteomes" id="UP000199586"/>
    </source>
</evidence>
<dbReference type="Pfam" id="PF01844">
    <property type="entry name" value="HNH"/>
    <property type="match status" value="1"/>
</dbReference>
<dbReference type="InterPro" id="IPR003615">
    <property type="entry name" value="HNH_nuc"/>
</dbReference>
<evidence type="ECO:0000259" key="2">
    <source>
        <dbReference type="SMART" id="SM00507"/>
    </source>
</evidence>
<organism evidence="3 4">
    <name type="scientific">Sphingomonas rubra</name>
    <dbReference type="NCBI Taxonomy" id="634430"/>
    <lineage>
        <taxon>Bacteria</taxon>
        <taxon>Pseudomonadati</taxon>
        <taxon>Pseudomonadota</taxon>
        <taxon>Alphaproteobacteria</taxon>
        <taxon>Sphingomonadales</taxon>
        <taxon>Sphingomonadaceae</taxon>
        <taxon>Sphingomonas</taxon>
    </lineage>
</organism>
<dbReference type="CDD" id="cd00085">
    <property type="entry name" value="HNHc"/>
    <property type="match status" value="1"/>
</dbReference>
<evidence type="ECO:0000256" key="1">
    <source>
        <dbReference type="SAM" id="MobiDB-lite"/>
    </source>
</evidence>
<dbReference type="Proteomes" id="UP000199586">
    <property type="component" value="Unassembled WGS sequence"/>
</dbReference>
<dbReference type="SMART" id="SM00507">
    <property type="entry name" value="HNHc"/>
    <property type="match status" value="1"/>
</dbReference>
<name>A0A1I5UTZ6_9SPHN</name>
<protein>
    <submittedName>
        <fullName evidence="3">5-methylcytosine-specific restriction enzyme A</fullName>
    </submittedName>
</protein>
<dbReference type="EMBL" id="FOXP01000016">
    <property type="protein sequence ID" value="SFP98713.1"/>
    <property type="molecule type" value="Genomic_DNA"/>
</dbReference>
<feature type="domain" description="HNH nuclease" evidence="2">
    <location>
        <begin position="2"/>
        <end position="54"/>
    </location>
</feature>
<sequence>MRQRRLDRTDGLCEMCDAEGLTTLATVVDHIVPLAKGGQDVDANTRNLCDRHHAEVTSEQFGRAAPKAKGVDRNGWPTDASHPWNQPEPT</sequence>
<dbReference type="AlphaFoldDB" id="A0A1I5UTZ6"/>
<gene>
    <name evidence="3" type="ORF">SAMN04488241_11617</name>
</gene>
<dbReference type="Gene3D" id="1.10.30.50">
    <property type="match status" value="1"/>
</dbReference>
<dbReference type="STRING" id="634430.SAMN04488241_11617"/>